<dbReference type="Proteomes" id="UP000231263">
    <property type="component" value="Unassembled WGS sequence"/>
</dbReference>
<proteinExistence type="predicted"/>
<dbReference type="EMBL" id="PFWT01000009">
    <property type="protein sequence ID" value="PJA46482.1"/>
    <property type="molecule type" value="Genomic_DNA"/>
</dbReference>
<evidence type="ECO:0000313" key="1">
    <source>
        <dbReference type="EMBL" id="PJA46482.1"/>
    </source>
</evidence>
<accession>A0A2M7XF51</accession>
<dbReference type="AlphaFoldDB" id="A0A2M7XF51"/>
<reference evidence="2" key="1">
    <citation type="submission" date="2017-09" db="EMBL/GenBank/DDBJ databases">
        <title>Depth-based differentiation of microbial function through sediment-hosted aquifers and enrichment of novel symbionts in the deep terrestrial subsurface.</title>
        <authorList>
            <person name="Probst A.J."/>
            <person name="Ladd B."/>
            <person name="Jarett J.K."/>
            <person name="Geller-Mcgrath D.E."/>
            <person name="Sieber C.M.K."/>
            <person name="Emerson J.B."/>
            <person name="Anantharaman K."/>
            <person name="Thomas B.C."/>
            <person name="Malmstrom R."/>
            <person name="Stieglmeier M."/>
            <person name="Klingl A."/>
            <person name="Woyke T."/>
            <person name="Ryan C.M."/>
            <person name="Banfield J.F."/>
        </authorList>
    </citation>
    <scope>NUCLEOTIDE SEQUENCE [LARGE SCALE GENOMIC DNA]</scope>
</reference>
<gene>
    <name evidence="1" type="ORF">CO173_01825</name>
</gene>
<organism evidence="1 2">
    <name type="scientific">Candidatus Uhrbacteria bacterium CG_4_9_14_3_um_filter_41_35</name>
    <dbReference type="NCBI Taxonomy" id="1975034"/>
    <lineage>
        <taxon>Bacteria</taxon>
        <taxon>Candidatus Uhriibacteriota</taxon>
    </lineage>
</organism>
<comment type="caution">
    <text evidence="1">The sequence shown here is derived from an EMBL/GenBank/DDBJ whole genome shotgun (WGS) entry which is preliminary data.</text>
</comment>
<protein>
    <submittedName>
        <fullName evidence="1">Uncharacterized protein</fullName>
    </submittedName>
</protein>
<evidence type="ECO:0000313" key="2">
    <source>
        <dbReference type="Proteomes" id="UP000231263"/>
    </source>
</evidence>
<sequence>MINLEVAEVVETEVLVEVLDQADLVEISQATEEVVAVEMPTVQVELELQSDQPEIEEQAVEIQVADQPGKVHQDLVLASQELAELEKLLHRADVLAYTSPGGIEVLDASHPSWEDFERKIIKKILKHNIMRFFCFLKIQSSLSSKKYLGMCYRDS</sequence>
<name>A0A2M7XF51_9BACT</name>